<organism evidence="1 2">
    <name type="scientific">Clostridium saccharoperbutylacetonicum N1-4(HMT)</name>
    <dbReference type="NCBI Taxonomy" id="931276"/>
    <lineage>
        <taxon>Bacteria</taxon>
        <taxon>Bacillati</taxon>
        <taxon>Bacillota</taxon>
        <taxon>Clostridia</taxon>
        <taxon>Eubacteriales</taxon>
        <taxon>Clostridiaceae</taxon>
        <taxon>Clostridium</taxon>
    </lineage>
</organism>
<proteinExistence type="predicted"/>
<dbReference type="Proteomes" id="UP000011728">
    <property type="component" value="Chromosome"/>
</dbReference>
<dbReference type="PATRIC" id="fig|931276.5.peg.3163"/>
<accession>M1MQ87</accession>
<protein>
    <submittedName>
        <fullName evidence="1">Uncharacterized protein</fullName>
    </submittedName>
</protein>
<dbReference type="HOGENOM" id="CLU_3287554_0_0_9"/>
<dbReference type="EMBL" id="CP004121">
    <property type="protein sequence ID" value="AGF56901.1"/>
    <property type="molecule type" value="Genomic_DNA"/>
</dbReference>
<dbReference type="KEGG" id="csr:Cspa_c31400"/>
<dbReference type="AlphaFoldDB" id="M1MQ87"/>
<keyword evidence="2" id="KW-1185">Reference proteome</keyword>
<gene>
    <name evidence="1" type="ORF">Cspa_c31400</name>
</gene>
<evidence type="ECO:0000313" key="1">
    <source>
        <dbReference type="EMBL" id="AGF56901.1"/>
    </source>
</evidence>
<dbReference type="RefSeq" id="WP_015393220.1">
    <property type="nucleotide sequence ID" value="NC_020291.1"/>
</dbReference>
<reference evidence="1 2" key="1">
    <citation type="submission" date="2013-02" db="EMBL/GenBank/DDBJ databases">
        <title>Genome sequence of Clostridium saccharoperbutylacetonicum N1-4(HMT).</title>
        <authorList>
            <person name="Poehlein A."/>
            <person name="Daniel R."/>
        </authorList>
    </citation>
    <scope>NUCLEOTIDE SEQUENCE [LARGE SCALE GENOMIC DNA]</scope>
    <source>
        <strain evidence="2">N1-4(HMT)</strain>
    </source>
</reference>
<name>M1MQ87_9CLOT</name>
<sequence>MIKALITILVKLVESKLEKAGVETLILKNENYITAAKQIW</sequence>
<evidence type="ECO:0000313" key="2">
    <source>
        <dbReference type="Proteomes" id="UP000011728"/>
    </source>
</evidence>